<dbReference type="SUPFAM" id="SSF141868">
    <property type="entry name" value="EAL domain-like"/>
    <property type="match status" value="1"/>
</dbReference>
<dbReference type="CDD" id="cd01949">
    <property type="entry name" value="GGDEF"/>
    <property type="match status" value="1"/>
</dbReference>
<dbReference type="GO" id="GO:0006355">
    <property type="term" value="P:regulation of DNA-templated transcription"/>
    <property type="evidence" value="ECO:0007669"/>
    <property type="project" value="InterPro"/>
</dbReference>
<dbReference type="Gene3D" id="3.20.20.450">
    <property type="entry name" value="EAL domain"/>
    <property type="match status" value="1"/>
</dbReference>
<dbReference type="FunFam" id="3.20.20.450:FF:000001">
    <property type="entry name" value="Cyclic di-GMP phosphodiesterase yahA"/>
    <property type="match status" value="1"/>
</dbReference>
<dbReference type="Pfam" id="PF00989">
    <property type="entry name" value="PAS"/>
    <property type="match status" value="1"/>
</dbReference>
<dbReference type="PROSITE" id="PS50110">
    <property type="entry name" value="RESPONSE_REGULATORY"/>
    <property type="match status" value="1"/>
</dbReference>
<dbReference type="FunFam" id="3.30.70.270:FF:000001">
    <property type="entry name" value="Diguanylate cyclase domain protein"/>
    <property type="match status" value="1"/>
</dbReference>
<gene>
    <name evidence="5" type="ORF">MNBD_GAMMA06-738</name>
</gene>
<dbReference type="PANTHER" id="PTHR44757">
    <property type="entry name" value="DIGUANYLATE CYCLASE DGCP"/>
    <property type="match status" value="1"/>
</dbReference>
<dbReference type="PROSITE" id="PS50887">
    <property type="entry name" value="GGDEF"/>
    <property type="match status" value="1"/>
</dbReference>
<dbReference type="Gene3D" id="3.30.70.270">
    <property type="match status" value="1"/>
</dbReference>
<dbReference type="InterPro" id="IPR001789">
    <property type="entry name" value="Sig_transdc_resp-reg_receiver"/>
</dbReference>
<dbReference type="Pfam" id="PF00990">
    <property type="entry name" value="GGDEF"/>
    <property type="match status" value="1"/>
</dbReference>
<dbReference type="InterPro" id="IPR000160">
    <property type="entry name" value="GGDEF_dom"/>
</dbReference>
<dbReference type="GO" id="GO:0000160">
    <property type="term" value="P:phosphorelay signal transduction system"/>
    <property type="evidence" value="ECO:0007669"/>
    <property type="project" value="InterPro"/>
</dbReference>
<dbReference type="SUPFAM" id="SSF55785">
    <property type="entry name" value="PYP-like sensor domain (PAS domain)"/>
    <property type="match status" value="1"/>
</dbReference>
<evidence type="ECO:0000259" key="2">
    <source>
        <dbReference type="PROSITE" id="PS50112"/>
    </source>
</evidence>
<dbReference type="Pfam" id="PF00072">
    <property type="entry name" value="Response_reg"/>
    <property type="match status" value="1"/>
</dbReference>
<evidence type="ECO:0000313" key="5">
    <source>
        <dbReference type="EMBL" id="VAW53524.1"/>
    </source>
</evidence>
<dbReference type="PANTHER" id="PTHR44757:SF2">
    <property type="entry name" value="BIOFILM ARCHITECTURE MAINTENANCE PROTEIN MBAA"/>
    <property type="match status" value="1"/>
</dbReference>
<dbReference type="SMART" id="SM00448">
    <property type="entry name" value="REC"/>
    <property type="match status" value="1"/>
</dbReference>
<accession>A0A3B0XBY9</accession>
<dbReference type="SUPFAM" id="SSF52172">
    <property type="entry name" value="CheY-like"/>
    <property type="match status" value="1"/>
</dbReference>
<evidence type="ECO:0000259" key="1">
    <source>
        <dbReference type="PROSITE" id="PS50110"/>
    </source>
</evidence>
<proteinExistence type="predicted"/>
<reference evidence="5" key="1">
    <citation type="submission" date="2018-06" db="EMBL/GenBank/DDBJ databases">
        <authorList>
            <person name="Zhirakovskaya E."/>
        </authorList>
    </citation>
    <scope>NUCLEOTIDE SEQUENCE</scope>
</reference>
<name>A0A3B0XBY9_9ZZZZ</name>
<dbReference type="NCBIfam" id="TIGR00229">
    <property type="entry name" value="sensory_box"/>
    <property type="match status" value="1"/>
</dbReference>
<dbReference type="Pfam" id="PF00563">
    <property type="entry name" value="EAL"/>
    <property type="match status" value="1"/>
</dbReference>
<dbReference type="EMBL" id="UOFD01000063">
    <property type="protein sequence ID" value="VAW53524.1"/>
    <property type="molecule type" value="Genomic_DNA"/>
</dbReference>
<feature type="domain" description="Response regulatory" evidence="1">
    <location>
        <begin position="7"/>
        <end position="121"/>
    </location>
</feature>
<dbReference type="SUPFAM" id="SSF55073">
    <property type="entry name" value="Nucleotide cyclase"/>
    <property type="match status" value="1"/>
</dbReference>
<feature type="domain" description="GGDEF" evidence="4">
    <location>
        <begin position="310"/>
        <end position="444"/>
    </location>
</feature>
<dbReference type="InterPro" id="IPR029787">
    <property type="entry name" value="Nucleotide_cyclase"/>
</dbReference>
<dbReference type="PROSITE" id="PS50883">
    <property type="entry name" value="EAL"/>
    <property type="match status" value="1"/>
</dbReference>
<dbReference type="CDD" id="cd00130">
    <property type="entry name" value="PAS"/>
    <property type="match status" value="1"/>
</dbReference>
<evidence type="ECO:0000259" key="3">
    <source>
        <dbReference type="PROSITE" id="PS50883"/>
    </source>
</evidence>
<dbReference type="Gene3D" id="3.30.450.20">
    <property type="entry name" value="PAS domain"/>
    <property type="match status" value="1"/>
</dbReference>
<dbReference type="PROSITE" id="PS50112">
    <property type="entry name" value="PAS"/>
    <property type="match status" value="1"/>
</dbReference>
<dbReference type="SMART" id="SM00091">
    <property type="entry name" value="PAS"/>
    <property type="match status" value="1"/>
</dbReference>
<dbReference type="InterPro" id="IPR052155">
    <property type="entry name" value="Biofilm_reg_signaling"/>
</dbReference>
<protein>
    <submittedName>
        <fullName evidence="5">Sensory box/GGDEF family protein</fullName>
    </submittedName>
</protein>
<feature type="domain" description="PAS" evidence="2">
    <location>
        <begin position="140"/>
        <end position="197"/>
    </location>
</feature>
<feature type="domain" description="EAL" evidence="3">
    <location>
        <begin position="453"/>
        <end position="707"/>
    </location>
</feature>
<dbReference type="CDD" id="cd01948">
    <property type="entry name" value="EAL"/>
    <property type="match status" value="1"/>
</dbReference>
<dbReference type="InterPro" id="IPR013767">
    <property type="entry name" value="PAS_fold"/>
</dbReference>
<dbReference type="AlphaFoldDB" id="A0A3B0XBY9"/>
<dbReference type="SMART" id="SM00052">
    <property type="entry name" value="EAL"/>
    <property type="match status" value="1"/>
</dbReference>
<dbReference type="InterPro" id="IPR001633">
    <property type="entry name" value="EAL_dom"/>
</dbReference>
<organism evidence="5">
    <name type="scientific">hydrothermal vent metagenome</name>
    <dbReference type="NCBI Taxonomy" id="652676"/>
    <lineage>
        <taxon>unclassified sequences</taxon>
        <taxon>metagenomes</taxon>
        <taxon>ecological metagenomes</taxon>
    </lineage>
</organism>
<evidence type="ECO:0000259" key="4">
    <source>
        <dbReference type="PROSITE" id="PS50887"/>
    </source>
</evidence>
<dbReference type="Gene3D" id="3.40.50.2300">
    <property type="match status" value="1"/>
</dbReference>
<dbReference type="InterPro" id="IPR043128">
    <property type="entry name" value="Rev_trsase/Diguanyl_cyclase"/>
</dbReference>
<dbReference type="InterPro" id="IPR035965">
    <property type="entry name" value="PAS-like_dom_sf"/>
</dbReference>
<dbReference type="NCBIfam" id="TIGR00254">
    <property type="entry name" value="GGDEF"/>
    <property type="match status" value="1"/>
</dbReference>
<dbReference type="InterPro" id="IPR011006">
    <property type="entry name" value="CheY-like_superfamily"/>
</dbReference>
<sequence length="725" mass="81806">MSINEQKILVVDDDPVVLKSLNDLLSIRGFNPSIAIGGQEAICQLDQNKYDLILLDLHMPYVSGHDVMNHINTNHIDTAVIIVSGETSFEAAKNACSQGAYDFLRKPYATDELVITINNALKEKRLQKQNSFMQQQLSESERLHRYIVNTSPDIIYILDHDGHFTFINERIESLLGFSKEEIVGKHYSFLVHHDDMEQAKYVFNERRIGTRAAKNIELRLKCKDDGKSRHFNNRTLPIELSAMGMYSVDNESIDGYTGTYGVARDVTERKIAEETINFQAYHDLLTKLPNRALLGDRLSQAINQAKRDDEKLAVMFLDLDRFKNINDSLGHMIGDELLQQVSIRLKECIRSADTLARFGGDEFTLLLPKLKNGKADASTLAEKIINTLKEAFYVDGHELYVSASIGIALYPQDGINMDTLIKHADVAMYHVKGQGKNGYQFYSTEMNVPYIEKLSMDTGIHKALDNNEFNLVYQPQINLRTGEIVGVEALLRWDHPEHGAVSPAEFVPFAEESGLIIDIGYWVIKSACAELNRWRTAGMPEIRMSINISARQLMEENIVKNIIRTIKDYDVPGRCLELEITEHAIMNDMDAVIRKLKKLSSHGITIAIDDFGTGYSSLSYLHKLPIQTLKIDRTFLRESKINKGDNTIISTIVSMAKGLSLNVIAEGVETQLQLEYLREIECSEAQGFLFGKPLPPDVISQLLIQEPYATPGSRSGTSKGTHWHH</sequence>
<dbReference type="InterPro" id="IPR035919">
    <property type="entry name" value="EAL_sf"/>
</dbReference>
<dbReference type="SMART" id="SM00267">
    <property type="entry name" value="GGDEF"/>
    <property type="match status" value="1"/>
</dbReference>
<dbReference type="InterPro" id="IPR000014">
    <property type="entry name" value="PAS"/>
</dbReference>